<dbReference type="SUPFAM" id="SSF55781">
    <property type="entry name" value="GAF domain-like"/>
    <property type="match status" value="1"/>
</dbReference>
<comment type="caution">
    <text evidence="2">The sequence shown here is derived from an EMBL/GenBank/DDBJ whole genome shotgun (WGS) entry which is preliminary data.</text>
</comment>
<organism evidence="2 3">
    <name type="scientific">Streptomyces rhizosphaericola</name>
    <dbReference type="NCBI Taxonomy" id="2564098"/>
    <lineage>
        <taxon>Bacteria</taxon>
        <taxon>Bacillati</taxon>
        <taxon>Actinomycetota</taxon>
        <taxon>Actinomycetes</taxon>
        <taxon>Kitasatosporales</taxon>
        <taxon>Streptomycetaceae</taxon>
        <taxon>Streptomyces</taxon>
    </lineage>
</organism>
<keyword evidence="3" id="KW-1185">Reference proteome</keyword>
<protein>
    <submittedName>
        <fullName evidence="2">Phosphatase</fullName>
    </submittedName>
</protein>
<feature type="non-terminal residue" evidence="2">
    <location>
        <position position="260"/>
    </location>
</feature>
<accession>A0ABY2P9V4</accession>
<feature type="region of interest" description="Disordered" evidence="1">
    <location>
        <begin position="125"/>
        <end position="147"/>
    </location>
</feature>
<dbReference type="Gene3D" id="3.30.450.40">
    <property type="match status" value="1"/>
</dbReference>
<proteinExistence type="predicted"/>
<sequence>MSAPHLPKVAGIDPEVPVSTQAAVPLKEIPAAPGAFIQDRLAGWVSDLTTLHELTERLAATATLDTALNELLHAGAALVGARRGLLVLERADTTTPATTLGLGLGPADLGHLETVERSATALGRVLDGPPDAADARDGIATPDLLGDQDVDPRHREVAIRLGYAASYALPLASEAAGRLGGAVWFYDEPGEPSEKQRHLVGLYARYATEHLARLTELERARADLATVAEELLPSRLPRVPGVRLAARHRTGPRGGGGDRK</sequence>
<evidence type="ECO:0000313" key="3">
    <source>
        <dbReference type="Proteomes" id="UP000306274"/>
    </source>
</evidence>
<dbReference type="InterPro" id="IPR029016">
    <property type="entry name" value="GAF-like_dom_sf"/>
</dbReference>
<dbReference type="Proteomes" id="UP000306274">
    <property type="component" value="Unassembled WGS sequence"/>
</dbReference>
<evidence type="ECO:0000313" key="2">
    <source>
        <dbReference type="EMBL" id="TGZ03347.1"/>
    </source>
</evidence>
<evidence type="ECO:0000256" key="1">
    <source>
        <dbReference type="SAM" id="MobiDB-lite"/>
    </source>
</evidence>
<gene>
    <name evidence="2" type="ORF">E5Z02_26560</name>
</gene>
<dbReference type="EMBL" id="SRZK01000358">
    <property type="protein sequence ID" value="TGZ03347.1"/>
    <property type="molecule type" value="Genomic_DNA"/>
</dbReference>
<name>A0ABY2P9V4_9ACTN</name>
<reference evidence="2 3" key="1">
    <citation type="submission" date="2019-04" db="EMBL/GenBank/DDBJ databases">
        <title>Streptomyces rhizosphaericola sp. nov., an actinobacterium isolated from the wheat rhizosphere.</title>
        <authorList>
            <person name="Vargas Hoyos H.A."/>
            <person name="Santos S.N."/>
            <person name="Genuario D.B."/>
            <person name="Melo I.S."/>
            <person name="Da Silva L.J."/>
            <person name="Da Silva F.S.P."/>
            <person name="Zucchi T.D."/>
        </authorList>
    </citation>
    <scope>NUCLEOTIDE SEQUENCE [LARGE SCALE GENOMIC DNA]</scope>
    <source>
        <strain evidence="2 3">1AS2c</strain>
    </source>
</reference>